<feature type="domain" description="D-alanyl-D-alanine carboxypeptidase-like core" evidence="1">
    <location>
        <begin position="153"/>
        <end position="281"/>
    </location>
</feature>
<protein>
    <submittedName>
        <fullName evidence="2">M15 family metallopeptidase</fullName>
    </submittedName>
</protein>
<dbReference type="RefSeq" id="WP_247955481.1">
    <property type="nucleotide sequence ID" value="NZ_CP078077.1"/>
</dbReference>
<sequence length="310" mass="31424">MPESPHAQHAAPRSPIRGPALPIGVAVTAIGILLSLASAPASSTHEASRMPEPVAVVQVPSVDVGSTPAADPCAEASVQESLAAGDDAATIAGFGGGEAFRAAVVAGNAPCISLSDPARVWVVVNKARPLDPADYAPGALADVPLQMTTASGQVRTDVATAVGDMANAAIEAGVGRLGANNGYRSYGLQVTTYESHVRDQGQAGADAGSARPGHSEHQTGLAVDVVACGLGCGGLDGFGGTTQSDWVAAHAWEYGFIVRYEDGGSGVTGYAPEPWHLRYVGRDLAAAYQAGGFHTLEEFFGLPAAPDYLP</sequence>
<dbReference type="SUPFAM" id="SSF55166">
    <property type="entry name" value="Hedgehog/DD-peptidase"/>
    <property type="match status" value="1"/>
</dbReference>
<keyword evidence="3" id="KW-1185">Reference proteome</keyword>
<dbReference type="PANTHER" id="PTHR34385:SF1">
    <property type="entry name" value="PEPTIDOGLYCAN L-ALANYL-D-GLUTAMATE ENDOPEPTIDASE CWLK"/>
    <property type="match status" value="1"/>
</dbReference>
<evidence type="ECO:0000259" key="1">
    <source>
        <dbReference type="Pfam" id="PF02557"/>
    </source>
</evidence>
<dbReference type="Proteomes" id="UP000831963">
    <property type="component" value="Chromosome"/>
</dbReference>
<dbReference type="InterPro" id="IPR009045">
    <property type="entry name" value="Zn_M74/Hedgehog-like"/>
</dbReference>
<evidence type="ECO:0000313" key="3">
    <source>
        <dbReference type="Proteomes" id="UP000831963"/>
    </source>
</evidence>
<dbReference type="EMBL" id="CP078077">
    <property type="protein sequence ID" value="UPL14584.1"/>
    <property type="molecule type" value="Genomic_DNA"/>
</dbReference>
<dbReference type="PANTHER" id="PTHR34385">
    <property type="entry name" value="D-ALANYL-D-ALANINE CARBOXYPEPTIDASE"/>
    <property type="match status" value="1"/>
</dbReference>
<dbReference type="InterPro" id="IPR058193">
    <property type="entry name" value="VanY/YodJ_core_dom"/>
</dbReference>
<dbReference type="Pfam" id="PF02557">
    <property type="entry name" value="VanY"/>
    <property type="match status" value="1"/>
</dbReference>
<dbReference type="InterPro" id="IPR003709">
    <property type="entry name" value="VanY-like_core_dom"/>
</dbReference>
<dbReference type="CDD" id="cd14852">
    <property type="entry name" value="LD-carboxypeptidase"/>
    <property type="match status" value="1"/>
</dbReference>
<proteinExistence type="predicted"/>
<organism evidence="2 3">
    <name type="scientific">Microbacterium galbinum</name>
    <dbReference type="NCBI Taxonomy" id="2851646"/>
    <lineage>
        <taxon>Bacteria</taxon>
        <taxon>Bacillati</taxon>
        <taxon>Actinomycetota</taxon>
        <taxon>Actinomycetes</taxon>
        <taxon>Micrococcales</taxon>
        <taxon>Microbacteriaceae</taxon>
        <taxon>Microbacterium</taxon>
    </lineage>
</organism>
<accession>A0ABY4IP60</accession>
<dbReference type="Gene3D" id="3.30.1380.10">
    <property type="match status" value="1"/>
</dbReference>
<evidence type="ECO:0000313" key="2">
    <source>
        <dbReference type="EMBL" id="UPL14584.1"/>
    </source>
</evidence>
<name>A0ABY4IP60_9MICO</name>
<gene>
    <name evidence="2" type="ORF">KV396_08885</name>
</gene>
<dbReference type="InterPro" id="IPR052179">
    <property type="entry name" value="DD-CPase-like"/>
</dbReference>
<reference evidence="2 3" key="1">
    <citation type="submission" date="2021-06" db="EMBL/GenBank/DDBJ databases">
        <title>Genome-based taxonomic framework of Microbacterium strains isolated from marine environment, the description of four new species and reclassification of four preexisting species.</title>
        <authorList>
            <person name="Lee S.D."/>
            <person name="Kim S.-M."/>
            <person name="Byeon Y.-S."/>
            <person name="Yang H.L."/>
            <person name="Kim I.S."/>
        </authorList>
    </citation>
    <scope>NUCLEOTIDE SEQUENCE [LARGE SCALE GENOMIC DNA]</scope>
    <source>
        <strain evidence="2 3">SSW1-36</strain>
    </source>
</reference>